<comment type="caution">
    <text evidence="1">The sequence shown here is derived from an EMBL/GenBank/DDBJ whole genome shotgun (WGS) entry which is preliminary data.</text>
</comment>
<dbReference type="Gene3D" id="2.30.30.40">
    <property type="entry name" value="SH3 Domains"/>
    <property type="match status" value="1"/>
</dbReference>
<protein>
    <submittedName>
        <fullName evidence="1">Uncharacterized protein</fullName>
    </submittedName>
</protein>
<dbReference type="InterPro" id="IPR002502">
    <property type="entry name" value="Amidase_domain"/>
</dbReference>
<evidence type="ECO:0000313" key="2">
    <source>
        <dbReference type="Proteomes" id="UP000233417"/>
    </source>
</evidence>
<proteinExistence type="predicted"/>
<evidence type="ECO:0000313" key="1">
    <source>
        <dbReference type="EMBL" id="PKN02546.1"/>
    </source>
</evidence>
<dbReference type="EMBL" id="PHAO01000001">
    <property type="protein sequence ID" value="PKN02546.1"/>
    <property type="molecule type" value="Genomic_DNA"/>
</dbReference>
<dbReference type="InterPro" id="IPR036505">
    <property type="entry name" value="Amidase/PGRP_sf"/>
</dbReference>
<dbReference type="InterPro" id="IPR013783">
    <property type="entry name" value="Ig-like_fold"/>
</dbReference>
<sequence>MKILKLLQITILSTVVLFLFSSTSYAMEIVGRDSIKLDDALAEKEILFSQPRKIYITQVHSNNRNIKNDTKAWIRSIYYYSITRLKLNDIPYNYLIDKSGNVYEVSKGGVGANPGLEAGDNIVLIGILDNNTALTPRTESSLVELVETLSYRYGIKQDGWDFVNLKIVSNENERSYLRAESSKTSTLQSVSQALAKVRWSDKEHLDYKASIEKVEYSQEVEVGQKLEVKVTIKNENDFPWFGDVTYIYVSTKDAKESAYAINSVWESFSRPTYIKDRVVKPGDTTEVIFSLMGKSRPGEYKEVFVFTKDETGVFEGSEFEVVFKIIAGEKKLVEVVSPQYGFVNIRECRWFSCKKVEVANHGDVFIMNKKEEGWYEIIFNESDLGWVTQQYIREL</sequence>
<gene>
    <name evidence="1" type="ORF">CVU76_00690</name>
</gene>
<dbReference type="Gene3D" id="3.40.80.10">
    <property type="entry name" value="Peptidoglycan recognition protein-like"/>
    <property type="match status" value="1"/>
</dbReference>
<dbReference type="SUPFAM" id="SSF55846">
    <property type="entry name" value="N-acetylmuramoyl-L-alanine amidase-like"/>
    <property type="match status" value="1"/>
</dbReference>
<dbReference type="Proteomes" id="UP000233417">
    <property type="component" value="Unassembled WGS sequence"/>
</dbReference>
<organism evidence="1 2">
    <name type="scientific">Candidatus Dojkabacteria bacterium HGW-Dojkabacteria-1</name>
    <dbReference type="NCBI Taxonomy" id="2013761"/>
    <lineage>
        <taxon>Bacteria</taxon>
        <taxon>Candidatus Dojkabacteria</taxon>
    </lineage>
</organism>
<reference evidence="1 2" key="1">
    <citation type="journal article" date="2017" name="ISME J.">
        <title>Potential for microbial H2 and metal transformations associated with novel bacteria and archaea in deep terrestrial subsurface sediments.</title>
        <authorList>
            <person name="Hernsdorf A.W."/>
            <person name="Amano Y."/>
            <person name="Miyakawa K."/>
            <person name="Ise K."/>
            <person name="Suzuki Y."/>
            <person name="Anantharaman K."/>
            <person name="Probst A."/>
            <person name="Burstein D."/>
            <person name="Thomas B.C."/>
            <person name="Banfield J.F."/>
        </authorList>
    </citation>
    <scope>NUCLEOTIDE SEQUENCE [LARGE SCALE GENOMIC DNA]</scope>
    <source>
        <strain evidence="1">HGW-Dojkabacteria-1</strain>
    </source>
</reference>
<dbReference type="GO" id="GO:0008745">
    <property type="term" value="F:N-acetylmuramoyl-L-alanine amidase activity"/>
    <property type="evidence" value="ECO:0007669"/>
    <property type="project" value="InterPro"/>
</dbReference>
<dbReference type="Gene3D" id="2.60.40.10">
    <property type="entry name" value="Immunoglobulins"/>
    <property type="match status" value="1"/>
</dbReference>
<accession>A0A2N2F321</accession>
<dbReference type="GO" id="GO:0009253">
    <property type="term" value="P:peptidoglycan catabolic process"/>
    <property type="evidence" value="ECO:0007669"/>
    <property type="project" value="InterPro"/>
</dbReference>
<name>A0A2N2F321_9BACT</name>
<dbReference type="CDD" id="cd06583">
    <property type="entry name" value="PGRP"/>
    <property type="match status" value="1"/>
</dbReference>
<dbReference type="AlphaFoldDB" id="A0A2N2F321"/>